<evidence type="ECO:0000313" key="2">
    <source>
        <dbReference type="Proteomes" id="UP000308600"/>
    </source>
</evidence>
<proteinExistence type="predicted"/>
<dbReference type="EMBL" id="ML208659">
    <property type="protein sequence ID" value="TFK61451.1"/>
    <property type="molecule type" value="Genomic_DNA"/>
</dbReference>
<gene>
    <name evidence="1" type="ORF">BDN72DRAFT_459973</name>
</gene>
<evidence type="ECO:0000313" key="1">
    <source>
        <dbReference type="EMBL" id="TFK61451.1"/>
    </source>
</evidence>
<keyword evidence="2" id="KW-1185">Reference proteome</keyword>
<name>A0ACD3A7C5_9AGAR</name>
<organism evidence="1 2">
    <name type="scientific">Pluteus cervinus</name>
    <dbReference type="NCBI Taxonomy" id="181527"/>
    <lineage>
        <taxon>Eukaryota</taxon>
        <taxon>Fungi</taxon>
        <taxon>Dikarya</taxon>
        <taxon>Basidiomycota</taxon>
        <taxon>Agaricomycotina</taxon>
        <taxon>Agaricomycetes</taxon>
        <taxon>Agaricomycetidae</taxon>
        <taxon>Agaricales</taxon>
        <taxon>Pluteineae</taxon>
        <taxon>Pluteaceae</taxon>
        <taxon>Pluteus</taxon>
    </lineage>
</organism>
<accession>A0ACD3A7C5</accession>
<dbReference type="Proteomes" id="UP000308600">
    <property type="component" value="Unassembled WGS sequence"/>
</dbReference>
<reference evidence="1 2" key="1">
    <citation type="journal article" date="2019" name="Nat. Ecol. Evol.">
        <title>Megaphylogeny resolves global patterns of mushroom evolution.</title>
        <authorList>
            <person name="Varga T."/>
            <person name="Krizsan K."/>
            <person name="Foldi C."/>
            <person name="Dima B."/>
            <person name="Sanchez-Garcia M."/>
            <person name="Sanchez-Ramirez S."/>
            <person name="Szollosi G.J."/>
            <person name="Szarkandi J.G."/>
            <person name="Papp V."/>
            <person name="Albert L."/>
            <person name="Andreopoulos W."/>
            <person name="Angelini C."/>
            <person name="Antonin V."/>
            <person name="Barry K.W."/>
            <person name="Bougher N.L."/>
            <person name="Buchanan P."/>
            <person name="Buyck B."/>
            <person name="Bense V."/>
            <person name="Catcheside P."/>
            <person name="Chovatia M."/>
            <person name="Cooper J."/>
            <person name="Damon W."/>
            <person name="Desjardin D."/>
            <person name="Finy P."/>
            <person name="Geml J."/>
            <person name="Haridas S."/>
            <person name="Hughes K."/>
            <person name="Justo A."/>
            <person name="Karasinski D."/>
            <person name="Kautmanova I."/>
            <person name="Kiss B."/>
            <person name="Kocsube S."/>
            <person name="Kotiranta H."/>
            <person name="LaButti K.M."/>
            <person name="Lechner B.E."/>
            <person name="Liimatainen K."/>
            <person name="Lipzen A."/>
            <person name="Lukacs Z."/>
            <person name="Mihaltcheva S."/>
            <person name="Morgado L.N."/>
            <person name="Niskanen T."/>
            <person name="Noordeloos M.E."/>
            <person name="Ohm R.A."/>
            <person name="Ortiz-Santana B."/>
            <person name="Ovrebo C."/>
            <person name="Racz N."/>
            <person name="Riley R."/>
            <person name="Savchenko A."/>
            <person name="Shiryaev A."/>
            <person name="Soop K."/>
            <person name="Spirin V."/>
            <person name="Szebenyi C."/>
            <person name="Tomsovsky M."/>
            <person name="Tulloss R.E."/>
            <person name="Uehling J."/>
            <person name="Grigoriev I.V."/>
            <person name="Vagvolgyi C."/>
            <person name="Papp T."/>
            <person name="Martin F.M."/>
            <person name="Miettinen O."/>
            <person name="Hibbett D.S."/>
            <person name="Nagy L.G."/>
        </authorList>
    </citation>
    <scope>NUCLEOTIDE SEQUENCE [LARGE SCALE GENOMIC DNA]</scope>
    <source>
        <strain evidence="1 2">NL-1719</strain>
    </source>
</reference>
<protein>
    <submittedName>
        <fullName evidence="1">Uncharacterized protein</fullName>
    </submittedName>
</protein>
<sequence length="534" mass="60174">MFLTVLTRLVPILLDDFTMAPDTPPTLNFSGLSKEDAYNKIESEILRLKDHIRSLLSARNSLAHVSSLPNELLSKVFMHCCDFNESGTYSDIRPARGEKEDPAQPDMRLVASWVSRHWRSVALGHRPLWNLVINLRKSIHLDYVRSCAARCQRLFVDLARPTNALLDACILNIPQTTHLVLDLRSCTTVRSAIGNGHIWTQPAHLLQTLQLHSLHIRLDDAKGVDYPKLQSLTLFACNFRWKFILSLASTISKLDIVDPRRTLTIPACVHLLESLSVLSECHLRSCLDDDGAIPTVSRPNRLGLPRLAKLTLSEPVDLIIQLLRDLDIRHTSLEVVLDETEAIDQGVELFSALRESQDPSWSSMRHLQARHSFTVEDSETSLRHKVHVIGAQSHLLQLPACQTLDLSALESLWTTSLSLDVLKVISQLPRLRRVVLESSSALENFVTFMCTQTHDNASTLPFPALQELVLAHLECQEWLEELRDILSSRKTWGFGLQKSVLFGCDAIGIGELARLKQVVDDVEFCRTSLEDLMI</sequence>